<evidence type="ECO:0000313" key="3">
    <source>
        <dbReference type="Proteomes" id="UP001501447"/>
    </source>
</evidence>
<feature type="compositionally biased region" description="Basic and acidic residues" evidence="1">
    <location>
        <begin position="14"/>
        <end position="30"/>
    </location>
</feature>
<reference evidence="3" key="1">
    <citation type="journal article" date="2019" name="Int. J. Syst. Evol. Microbiol.">
        <title>The Global Catalogue of Microorganisms (GCM) 10K type strain sequencing project: providing services to taxonomists for standard genome sequencing and annotation.</title>
        <authorList>
            <consortium name="The Broad Institute Genomics Platform"/>
            <consortium name="The Broad Institute Genome Sequencing Center for Infectious Disease"/>
            <person name="Wu L."/>
            <person name="Ma J."/>
        </authorList>
    </citation>
    <scope>NUCLEOTIDE SEQUENCE [LARGE SCALE GENOMIC DNA]</scope>
    <source>
        <strain evidence="3">JCM 16373</strain>
    </source>
</reference>
<sequence length="61" mass="6717">MFNLIEELFSPGRKHSEDERQRLAHTRFDAGADGADGDPGKGPIDLASGRVTVRPPQQRES</sequence>
<comment type="caution">
    <text evidence="2">The sequence shown here is derived from an EMBL/GenBank/DDBJ whole genome shotgun (WGS) entry which is preliminary data.</text>
</comment>
<name>A0ABP6CYQ6_9ACTN</name>
<dbReference type="EMBL" id="BAAARJ010000020">
    <property type="protein sequence ID" value="GAA2631518.1"/>
    <property type="molecule type" value="Genomic_DNA"/>
</dbReference>
<dbReference type="Proteomes" id="UP001501447">
    <property type="component" value="Unassembled WGS sequence"/>
</dbReference>
<dbReference type="RefSeq" id="WP_344569366.1">
    <property type="nucleotide sequence ID" value="NZ_BAAARJ010000020.1"/>
</dbReference>
<feature type="region of interest" description="Disordered" evidence="1">
    <location>
        <begin position="1"/>
        <end position="61"/>
    </location>
</feature>
<organism evidence="2 3">
    <name type="scientific">Streptomyces axinellae</name>
    <dbReference type="NCBI Taxonomy" id="552788"/>
    <lineage>
        <taxon>Bacteria</taxon>
        <taxon>Bacillati</taxon>
        <taxon>Actinomycetota</taxon>
        <taxon>Actinomycetes</taxon>
        <taxon>Kitasatosporales</taxon>
        <taxon>Streptomycetaceae</taxon>
        <taxon>Streptomyces</taxon>
    </lineage>
</organism>
<evidence type="ECO:0000256" key="1">
    <source>
        <dbReference type="SAM" id="MobiDB-lite"/>
    </source>
</evidence>
<accession>A0ABP6CYQ6</accession>
<dbReference type="Pfam" id="PF19690">
    <property type="entry name" value="DUF6191"/>
    <property type="match status" value="1"/>
</dbReference>
<proteinExistence type="predicted"/>
<dbReference type="InterPro" id="IPR045684">
    <property type="entry name" value="DUF6191"/>
</dbReference>
<protein>
    <submittedName>
        <fullName evidence="2">DUF6191 domain-containing protein</fullName>
    </submittedName>
</protein>
<keyword evidence="3" id="KW-1185">Reference proteome</keyword>
<gene>
    <name evidence="2" type="ORF">GCM10009863_54070</name>
</gene>
<evidence type="ECO:0000313" key="2">
    <source>
        <dbReference type="EMBL" id="GAA2631518.1"/>
    </source>
</evidence>